<dbReference type="Proteomes" id="UP000217083">
    <property type="component" value="Unassembled WGS sequence"/>
</dbReference>
<proteinExistence type="predicted"/>
<feature type="transmembrane region" description="Helical" evidence="1">
    <location>
        <begin position="28"/>
        <end position="46"/>
    </location>
</feature>
<evidence type="ECO:0000259" key="3">
    <source>
        <dbReference type="Pfam" id="PF04471"/>
    </source>
</evidence>
<dbReference type="Pfam" id="PF01396">
    <property type="entry name" value="Zn_ribbon_Top1"/>
    <property type="match status" value="1"/>
</dbReference>
<protein>
    <recommendedName>
        <fullName evidence="6">Restriction endonuclease</fullName>
    </recommendedName>
</protein>
<dbReference type="InterPro" id="IPR011335">
    <property type="entry name" value="Restrct_endonuc-II-like"/>
</dbReference>
<keyword evidence="1" id="KW-0472">Membrane</keyword>
<keyword evidence="1" id="KW-1133">Transmembrane helix</keyword>
<dbReference type="InterPro" id="IPR007560">
    <property type="entry name" value="Restrct_endonuc_IV_Mrr"/>
</dbReference>
<dbReference type="GO" id="GO:0003677">
    <property type="term" value="F:DNA binding"/>
    <property type="evidence" value="ECO:0007669"/>
    <property type="project" value="InterPro"/>
</dbReference>
<reference evidence="5" key="1">
    <citation type="submission" date="2017-08" db="EMBL/GenBank/DDBJ databases">
        <authorList>
            <person name="Huang Z."/>
        </authorList>
    </citation>
    <scope>NUCLEOTIDE SEQUENCE [LARGE SCALE GENOMIC DNA]</scope>
    <source>
        <strain evidence="5">SA5d-4</strain>
    </source>
</reference>
<evidence type="ECO:0000256" key="1">
    <source>
        <dbReference type="SAM" id="Phobius"/>
    </source>
</evidence>
<dbReference type="InterPro" id="IPR011856">
    <property type="entry name" value="tRNA_endonuc-like_dom_sf"/>
</dbReference>
<dbReference type="GO" id="GO:0005694">
    <property type="term" value="C:chromosome"/>
    <property type="evidence" value="ECO:0007669"/>
    <property type="project" value="InterPro"/>
</dbReference>
<sequence>MSKNASVVDLLGDHFINSLAKNISRRRALVIFLGAFLVSLFILFYTNFKIFFLYWISVYVCIQLFNIKVSFNRKRDLKKSGINEIDRMDGIAFEQYLSHLFKRKGYKVRITSSQGDFGADLLLEKEDERICVQAKRYSKQVGIKAVQEVIGSLAHYSADIGWVVTNSTYTRPAIQLAKANGIKLVGRNELIRLIIETNHIGENGVSDANGRGDETTIRELMCDDCGAKMVLRQGKRGKFFGCSSFPGCRNTVSI</sequence>
<dbReference type="SUPFAM" id="SSF57783">
    <property type="entry name" value="Zinc beta-ribbon"/>
    <property type="match status" value="1"/>
</dbReference>
<evidence type="ECO:0008006" key="6">
    <source>
        <dbReference type="Google" id="ProtNLM"/>
    </source>
</evidence>
<evidence type="ECO:0000259" key="2">
    <source>
        <dbReference type="Pfam" id="PF01396"/>
    </source>
</evidence>
<dbReference type="AlphaFoldDB" id="A0A263BRV0"/>
<dbReference type="Gene3D" id="3.30.65.10">
    <property type="entry name" value="Bacterial Topoisomerase I, domain 1"/>
    <property type="match status" value="1"/>
</dbReference>
<keyword evidence="5" id="KW-1185">Reference proteome</keyword>
<dbReference type="GO" id="GO:0006265">
    <property type="term" value="P:DNA topological change"/>
    <property type="evidence" value="ECO:0007669"/>
    <property type="project" value="InterPro"/>
</dbReference>
<evidence type="ECO:0000313" key="4">
    <source>
        <dbReference type="EMBL" id="OZM56443.1"/>
    </source>
</evidence>
<dbReference type="InterPro" id="IPR013498">
    <property type="entry name" value="Topo_IA_Znf"/>
</dbReference>
<dbReference type="EMBL" id="NPIA01000006">
    <property type="protein sequence ID" value="OZM56443.1"/>
    <property type="molecule type" value="Genomic_DNA"/>
</dbReference>
<dbReference type="GO" id="GO:0003916">
    <property type="term" value="F:DNA topoisomerase activity"/>
    <property type="evidence" value="ECO:0007669"/>
    <property type="project" value="InterPro"/>
</dbReference>
<reference evidence="4 5" key="2">
    <citation type="submission" date="2017-09" db="EMBL/GenBank/DDBJ databases">
        <title>Bacillus patelloidae sp. nov., isolated from the intestinal tract of a marine limpet.</title>
        <authorList>
            <person name="Liu R."/>
            <person name="Dong C."/>
            <person name="Shao Z."/>
        </authorList>
    </citation>
    <scope>NUCLEOTIDE SEQUENCE [LARGE SCALE GENOMIC DNA]</scope>
    <source>
        <strain evidence="4 5">SA5d-4</strain>
    </source>
</reference>
<feature type="domain" description="DNA topoisomerase type IA zn finger" evidence="2">
    <location>
        <begin position="222"/>
        <end position="254"/>
    </location>
</feature>
<name>A0A263BRV0_9BACI</name>
<dbReference type="Gene3D" id="3.40.1350.10">
    <property type="match status" value="1"/>
</dbReference>
<dbReference type="SUPFAM" id="SSF52980">
    <property type="entry name" value="Restriction endonuclease-like"/>
    <property type="match status" value="1"/>
</dbReference>
<comment type="caution">
    <text evidence="4">The sequence shown here is derived from an EMBL/GenBank/DDBJ whole genome shotgun (WGS) entry which is preliminary data.</text>
</comment>
<dbReference type="InterPro" id="IPR052906">
    <property type="entry name" value="Type_IV_Methyl-Rstrct_Enzyme"/>
</dbReference>
<feature type="transmembrane region" description="Helical" evidence="1">
    <location>
        <begin position="52"/>
        <end position="71"/>
    </location>
</feature>
<dbReference type="GO" id="GO:0009307">
    <property type="term" value="P:DNA restriction-modification system"/>
    <property type="evidence" value="ECO:0007669"/>
    <property type="project" value="InterPro"/>
</dbReference>
<keyword evidence="1" id="KW-0812">Transmembrane</keyword>
<evidence type="ECO:0000313" key="5">
    <source>
        <dbReference type="Proteomes" id="UP000217083"/>
    </source>
</evidence>
<dbReference type="RefSeq" id="WP_094925411.1">
    <property type="nucleotide sequence ID" value="NZ_NPIA01000006.1"/>
</dbReference>
<organism evidence="4 5">
    <name type="scientific">Lottiidibacillus patelloidae</name>
    <dbReference type="NCBI Taxonomy" id="2670334"/>
    <lineage>
        <taxon>Bacteria</taxon>
        <taxon>Bacillati</taxon>
        <taxon>Bacillota</taxon>
        <taxon>Bacilli</taxon>
        <taxon>Bacillales</taxon>
        <taxon>Bacillaceae</taxon>
        <taxon>Lottiidibacillus</taxon>
    </lineage>
</organism>
<gene>
    <name evidence="4" type="ORF">CIB95_11755</name>
</gene>
<dbReference type="Pfam" id="PF04471">
    <property type="entry name" value="Mrr_cat"/>
    <property type="match status" value="1"/>
</dbReference>
<dbReference type="GO" id="GO:0015666">
    <property type="term" value="F:restriction endodeoxyribonuclease activity"/>
    <property type="evidence" value="ECO:0007669"/>
    <property type="project" value="TreeGrafter"/>
</dbReference>
<dbReference type="PANTHER" id="PTHR30015">
    <property type="entry name" value="MRR RESTRICTION SYSTEM PROTEIN"/>
    <property type="match status" value="1"/>
</dbReference>
<feature type="domain" description="Restriction endonuclease type IV Mrr" evidence="3">
    <location>
        <begin position="85"/>
        <end position="194"/>
    </location>
</feature>
<accession>A0A263BRV0</accession>
<dbReference type="PANTHER" id="PTHR30015:SF6">
    <property type="entry name" value="SLL1429 PROTEIN"/>
    <property type="match status" value="1"/>
</dbReference>